<evidence type="ECO:0000313" key="3">
    <source>
        <dbReference type="Proteomes" id="UP000020077"/>
    </source>
</evidence>
<name>A0A080LUS2_9PROT</name>
<organism evidence="2 3">
    <name type="scientific">Candidatus Accumulibacter phosphatis</name>
    <dbReference type="NCBI Taxonomy" id="327160"/>
    <lineage>
        <taxon>Bacteria</taxon>
        <taxon>Pseudomonadati</taxon>
        <taxon>Pseudomonadota</taxon>
        <taxon>Betaproteobacteria</taxon>
        <taxon>Candidatus Accumulibacter</taxon>
    </lineage>
</organism>
<evidence type="ECO:0000313" key="2">
    <source>
        <dbReference type="EMBL" id="KFB72301.1"/>
    </source>
</evidence>
<dbReference type="EMBL" id="JDVG02000408">
    <property type="protein sequence ID" value="KFB72301.1"/>
    <property type="molecule type" value="Genomic_DNA"/>
</dbReference>
<evidence type="ECO:0000256" key="1">
    <source>
        <dbReference type="SAM" id="MobiDB-lite"/>
    </source>
</evidence>
<feature type="region of interest" description="Disordered" evidence="1">
    <location>
        <begin position="152"/>
        <end position="199"/>
    </location>
</feature>
<dbReference type="Proteomes" id="UP000020077">
    <property type="component" value="Unassembled WGS sequence"/>
</dbReference>
<accession>A0A080LUS2</accession>
<comment type="caution">
    <text evidence="2">The sequence shown here is derived from an EMBL/GenBank/DDBJ whole genome shotgun (WGS) entry which is preliminary data.</text>
</comment>
<feature type="compositionally biased region" description="Basic and acidic residues" evidence="1">
    <location>
        <begin position="165"/>
        <end position="183"/>
    </location>
</feature>
<feature type="compositionally biased region" description="Polar residues" evidence="1">
    <location>
        <begin position="186"/>
        <end position="199"/>
    </location>
</feature>
<protein>
    <submittedName>
        <fullName evidence="2">Uncharacterized protein</fullName>
    </submittedName>
</protein>
<proteinExistence type="predicted"/>
<reference evidence="2 3" key="1">
    <citation type="submission" date="2014-02" db="EMBL/GenBank/DDBJ databases">
        <title>Expanding our view of genomic diversity in Candidatus Accumulibacter clades.</title>
        <authorList>
            <person name="Skennerton C.T."/>
            <person name="Barr J.J."/>
            <person name="Slater F.R."/>
            <person name="Bond P.L."/>
            <person name="Tyson G.W."/>
        </authorList>
    </citation>
    <scope>NUCLEOTIDE SEQUENCE [LARGE SCALE GENOMIC DNA]</scope>
    <source>
        <strain evidence="3">BA-91</strain>
    </source>
</reference>
<gene>
    <name evidence="2" type="ORF">AW09_002515</name>
</gene>
<sequence>MREGIEKGHHRPGARADVRQGHAEHRREHQDLQNVVLGQRVDDAAGYEIQHEVDKSRRLGCADGVGGNGLGIECCRIDVHALPRFNQVDDQQAKRQREGRQHLEIDQCPDTDAAEFLHVFHAGNAQHHSGKDDRREHHLDQLDEDVTKRLQVGSDVGGEDAQNDTGRHADQDLDIEFSEKAANHDVSPSSSEAITGPQL</sequence>
<dbReference type="AlphaFoldDB" id="A0A080LUS2"/>
<feature type="compositionally biased region" description="Basic and acidic residues" evidence="1">
    <location>
        <begin position="14"/>
        <end position="31"/>
    </location>
</feature>
<feature type="region of interest" description="Disordered" evidence="1">
    <location>
        <begin position="1"/>
        <end position="32"/>
    </location>
</feature>